<protein>
    <recommendedName>
        <fullName evidence="3">RNA polymerase-associated protein LEO1</fullName>
    </recommendedName>
</protein>
<feature type="compositionally biased region" description="Acidic residues" evidence="1">
    <location>
        <begin position="16"/>
        <end position="30"/>
    </location>
</feature>
<dbReference type="EMBL" id="GGEC01039328">
    <property type="protein sequence ID" value="MBX19812.1"/>
    <property type="molecule type" value="Transcribed_RNA"/>
</dbReference>
<feature type="compositionally biased region" description="Acidic residues" evidence="1">
    <location>
        <begin position="261"/>
        <end position="271"/>
    </location>
</feature>
<accession>A0A2P2LPC3</accession>
<dbReference type="PANTHER" id="PTHR23146">
    <property type="entry name" value="LEO1 PROTEIN"/>
    <property type="match status" value="1"/>
</dbReference>
<evidence type="ECO:0008006" key="3">
    <source>
        <dbReference type="Google" id="ProtNLM"/>
    </source>
</evidence>
<proteinExistence type="predicted"/>
<feature type="region of interest" description="Disordered" evidence="1">
    <location>
        <begin position="1"/>
        <end position="56"/>
    </location>
</feature>
<evidence type="ECO:0000313" key="2">
    <source>
        <dbReference type="EMBL" id="MBX19812.1"/>
    </source>
</evidence>
<dbReference type="InterPro" id="IPR007149">
    <property type="entry name" value="Leo1"/>
</dbReference>
<feature type="compositionally biased region" description="Basic and acidic residues" evidence="1">
    <location>
        <begin position="340"/>
        <end position="351"/>
    </location>
</feature>
<dbReference type="AlphaFoldDB" id="A0A2P2LPC3"/>
<feature type="compositionally biased region" description="Acidic residues" evidence="1">
    <location>
        <begin position="327"/>
        <end position="339"/>
    </location>
</feature>
<evidence type="ECO:0000256" key="1">
    <source>
        <dbReference type="SAM" id="MobiDB-lite"/>
    </source>
</evidence>
<dbReference type="GO" id="GO:0006368">
    <property type="term" value="P:transcription elongation by RNA polymerase II"/>
    <property type="evidence" value="ECO:0007669"/>
    <property type="project" value="InterPro"/>
</dbReference>
<dbReference type="GO" id="GO:0032968">
    <property type="term" value="P:positive regulation of transcription elongation by RNA polymerase II"/>
    <property type="evidence" value="ECO:0007669"/>
    <property type="project" value="TreeGrafter"/>
</dbReference>
<sequence length="425" mass="49441">MEEEESYEKSLRPEDMLVDEDGQYESEEDVDVKPKEKPVGPPLEIEIPFRPPPAPPSKMHLIKVSNIMGIDPKEFDPKTYVEEKTFVTDESGGKRPIRLENNIVRWRKVKNPDGTTSVESNARFVRWSDGSLQLLIGNEVLDVSEQDARHDQTHLFLRHNKSLLQSQGRILKKLKFMPSSLSSKSHRLLTALVDSRHRKVYKVKNCITDIDPEREKEEKEKAESQTIRANVLLNRKREKVSRKYTQPVERRHQLSPGFLEDALDEDDEPDYFDSRLSRRHFEEDLEVEARAEKRIMNAKKGHKDILHKSSFSTAKSSKRPVSFSDSERDESEYESDGNEDERSSPHQRAEEPEQEYEEEEEEHYEEEAEIDGSSEEEGYAEEPKQKVKNFGGSRKRAEIESDEDSPPRKNPPHRRKAVVFDSDEE</sequence>
<feature type="compositionally biased region" description="Acidic residues" evidence="1">
    <location>
        <begin position="352"/>
        <end position="380"/>
    </location>
</feature>
<name>A0A2P2LPC3_RHIMU</name>
<dbReference type="EMBL" id="GGEC01039326">
    <property type="protein sequence ID" value="MBX19810.1"/>
    <property type="molecule type" value="Transcribed_RNA"/>
</dbReference>
<reference evidence="2" key="1">
    <citation type="submission" date="2018-02" db="EMBL/GenBank/DDBJ databases">
        <title>Rhizophora mucronata_Transcriptome.</title>
        <authorList>
            <person name="Meera S.P."/>
            <person name="Sreeshan A."/>
            <person name="Augustine A."/>
        </authorList>
    </citation>
    <scope>NUCLEOTIDE SEQUENCE</scope>
    <source>
        <tissue evidence="2">Leaf</tissue>
    </source>
</reference>
<dbReference type="Pfam" id="PF04004">
    <property type="entry name" value="Leo1"/>
    <property type="match status" value="1"/>
</dbReference>
<dbReference type="GO" id="GO:1990269">
    <property type="term" value="F:RNA polymerase II C-terminal domain phosphoserine binding"/>
    <property type="evidence" value="ECO:0007669"/>
    <property type="project" value="TreeGrafter"/>
</dbReference>
<dbReference type="PANTHER" id="PTHR23146:SF0">
    <property type="entry name" value="RNA POLYMERASE-ASSOCIATED PROTEIN LEO1"/>
    <property type="match status" value="1"/>
</dbReference>
<dbReference type="GO" id="GO:0016593">
    <property type="term" value="C:Cdc73/Paf1 complex"/>
    <property type="evidence" value="ECO:0007669"/>
    <property type="project" value="InterPro"/>
</dbReference>
<organism evidence="2">
    <name type="scientific">Rhizophora mucronata</name>
    <name type="common">Asiatic mangrove</name>
    <dbReference type="NCBI Taxonomy" id="61149"/>
    <lineage>
        <taxon>Eukaryota</taxon>
        <taxon>Viridiplantae</taxon>
        <taxon>Streptophyta</taxon>
        <taxon>Embryophyta</taxon>
        <taxon>Tracheophyta</taxon>
        <taxon>Spermatophyta</taxon>
        <taxon>Magnoliopsida</taxon>
        <taxon>eudicotyledons</taxon>
        <taxon>Gunneridae</taxon>
        <taxon>Pentapetalae</taxon>
        <taxon>rosids</taxon>
        <taxon>fabids</taxon>
        <taxon>Malpighiales</taxon>
        <taxon>Rhizophoraceae</taxon>
        <taxon>Rhizophora</taxon>
    </lineage>
</organism>
<feature type="region of interest" description="Disordered" evidence="1">
    <location>
        <begin position="298"/>
        <end position="425"/>
    </location>
</feature>
<feature type="region of interest" description="Disordered" evidence="1">
    <location>
        <begin position="242"/>
        <end position="275"/>
    </location>
</feature>